<name>A0ACC0HVX4_9ERIC</name>
<accession>A0ACC0HVX4</accession>
<dbReference type="Proteomes" id="UP001060215">
    <property type="component" value="Chromosome 4"/>
</dbReference>
<keyword evidence="2" id="KW-1185">Reference proteome</keyword>
<comment type="caution">
    <text evidence="1">The sequence shown here is derived from an EMBL/GenBank/DDBJ whole genome shotgun (WGS) entry which is preliminary data.</text>
</comment>
<evidence type="ECO:0000313" key="1">
    <source>
        <dbReference type="EMBL" id="KAI8016206.1"/>
    </source>
</evidence>
<gene>
    <name evidence="1" type="ORF">LOK49_LG05G00199</name>
</gene>
<reference evidence="1 2" key="1">
    <citation type="journal article" date="2022" name="Plant J.">
        <title>Chromosome-level genome of Camellia lanceoleosa provides a valuable resource for understanding genome evolution and self-incompatibility.</title>
        <authorList>
            <person name="Gong W."/>
            <person name="Xiao S."/>
            <person name="Wang L."/>
            <person name="Liao Z."/>
            <person name="Chang Y."/>
            <person name="Mo W."/>
            <person name="Hu G."/>
            <person name="Li W."/>
            <person name="Zhao G."/>
            <person name="Zhu H."/>
            <person name="Hu X."/>
            <person name="Ji K."/>
            <person name="Xiang X."/>
            <person name="Song Q."/>
            <person name="Yuan D."/>
            <person name="Jin S."/>
            <person name="Zhang L."/>
        </authorList>
    </citation>
    <scope>NUCLEOTIDE SEQUENCE [LARGE SCALE GENOMIC DNA]</scope>
    <source>
        <strain evidence="1">SQ_2022a</strain>
    </source>
</reference>
<organism evidence="1 2">
    <name type="scientific">Camellia lanceoleosa</name>
    <dbReference type="NCBI Taxonomy" id="1840588"/>
    <lineage>
        <taxon>Eukaryota</taxon>
        <taxon>Viridiplantae</taxon>
        <taxon>Streptophyta</taxon>
        <taxon>Embryophyta</taxon>
        <taxon>Tracheophyta</taxon>
        <taxon>Spermatophyta</taxon>
        <taxon>Magnoliopsida</taxon>
        <taxon>eudicotyledons</taxon>
        <taxon>Gunneridae</taxon>
        <taxon>Pentapetalae</taxon>
        <taxon>asterids</taxon>
        <taxon>Ericales</taxon>
        <taxon>Theaceae</taxon>
        <taxon>Camellia</taxon>
    </lineage>
</organism>
<sequence length="232" mass="26335">MHQEIQRGSGLMNTNRAAIEYEKEAHASNLEQGEAMEKSMISMDHEIEKLRTELANAEKRARAGAAAAAAETPSPGYAAGFRNPEMRYGWSSYPDVYAMHQLHFRIYKELRMRLIQIIQLCMLFFLSFLSFNISIFLYFGERGADMLVDNKFAFVGGVNESVSDDQLRQVFSSYGQLVHVKIPVGKRCGFVQFVDRHCAREALRMLNGTQLCGQKIRLSWGCSSSSKLVRIF</sequence>
<evidence type="ECO:0000313" key="2">
    <source>
        <dbReference type="Proteomes" id="UP001060215"/>
    </source>
</evidence>
<protein>
    <submittedName>
        <fullName evidence="1">Polyadenylate-binding protein RBP45B</fullName>
    </submittedName>
</protein>
<dbReference type="EMBL" id="CM045761">
    <property type="protein sequence ID" value="KAI8016206.1"/>
    <property type="molecule type" value="Genomic_DNA"/>
</dbReference>
<proteinExistence type="predicted"/>